<evidence type="ECO:0000313" key="3">
    <source>
        <dbReference type="EMBL" id="GAA93574.1"/>
    </source>
</evidence>
<keyword evidence="2" id="KW-1133">Transmembrane helix</keyword>
<feature type="region of interest" description="Disordered" evidence="1">
    <location>
        <begin position="173"/>
        <end position="196"/>
    </location>
</feature>
<feature type="transmembrane region" description="Helical" evidence="2">
    <location>
        <begin position="23"/>
        <end position="46"/>
    </location>
</feature>
<feature type="compositionally biased region" description="Basic and acidic residues" evidence="1">
    <location>
        <begin position="173"/>
        <end position="189"/>
    </location>
</feature>
<sequence length="329" mass="36845">MEGDGRPAGRGREGVQPPSPEKVAVAAAFAKKVTIVTCCLTLGLGLSNRYRYRVMRNVTRGVGFTPERADLFTPLLQMDLLRKGHVTSSELQGAWKEFMSKASSLPEKEQQKLYEAGQAMLKDVMRTRSSQTGERRAFVRGLVYGSLASLIYVQLASSGFKRRIEAVDASAPRRERYIPPDQRAGRSTEEIELQDAEDTRLAAYFERDTNATEQSGGQENVPVQAMSDSARSKWEELRKGKDAQQSTWAKIRDEAGRKRQEQMTASPSSSARGLTSDESSRDRNDRLQFNEDQDDAAREARKEAERQRFAKLMEAERKGGEAADRIQIS</sequence>
<feature type="compositionally biased region" description="Basic and acidic residues" evidence="1">
    <location>
        <begin position="278"/>
        <end position="329"/>
    </location>
</feature>
<name>G7DSL4_MIXOS</name>
<gene>
    <name evidence="3" type="primary">Mo00218</name>
    <name evidence="3" type="ORF">E5Q_00218</name>
</gene>
<dbReference type="RefSeq" id="XP_014566522.1">
    <property type="nucleotide sequence ID" value="XM_014711036.1"/>
</dbReference>
<keyword evidence="2" id="KW-0472">Membrane</keyword>
<keyword evidence="4" id="KW-1185">Reference proteome</keyword>
<feature type="compositionally biased region" description="Polar residues" evidence="1">
    <location>
        <begin position="262"/>
        <end position="277"/>
    </location>
</feature>
<dbReference type="HOGENOM" id="CLU_844905_0_0_1"/>
<dbReference type="AlphaFoldDB" id="G7DSL4"/>
<dbReference type="InParanoid" id="G7DSL4"/>
<evidence type="ECO:0000313" key="4">
    <source>
        <dbReference type="Proteomes" id="UP000009131"/>
    </source>
</evidence>
<dbReference type="EMBL" id="BABT02000007">
    <property type="protein sequence ID" value="GAA93574.1"/>
    <property type="molecule type" value="Genomic_DNA"/>
</dbReference>
<evidence type="ECO:0000256" key="1">
    <source>
        <dbReference type="SAM" id="MobiDB-lite"/>
    </source>
</evidence>
<keyword evidence="2" id="KW-0812">Transmembrane</keyword>
<proteinExistence type="predicted"/>
<protein>
    <submittedName>
        <fullName evidence="3">Uncharacterized protein</fullName>
    </submittedName>
</protein>
<feature type="transmembrane region" description="Helical" evidence="2">
    <location>
        <begin position="137"/>
        <end position="155"/>
    </location>
</feature>
<feature type="compositionally biased region" description="Basic and acidic residues" evidence="1">
    <location>
        <begin position="230"/>
        <end position="242"/>
    </location>
</feature>
<organism evidence="3 4">
    <name type="scientific">Mixia osmundae (strain CBS 9802 / IAM 14324 / JCM 22182 / KY 12970)</name>
    <dbReference type="NCBI Taxonomy" id="764103"/>
    <lineage>
        <taxon>Eukaryota</taxon>
        <taxon>Fungi</taxon>
        <taxon>Dikarya</taxon>
        <taxon>Basidiomycota</taxon>
        <taxon>Pucciniomycotina</taxon>
        <taxon>Mixiomycetes</taxon>
        <taxon>Mixiales</taxon>
        <taxon>Mixiaceae</taxon>
        <taxon>Mixia</taxon>
    </lineage>
</organism>
<reference evidence="3 4" key="1">
    <citation type="journal article" date="2011" name="J. Gen. Appl. Microbiol.">
        <title>Draft genome sequencing of the enigmatic basidiomycete Mixia osmundae.</title>
        <authorList>
            <person name="Nishida H."/>
            <person name="Nagatsuka Y."/>
            <person name="Sugiyama J."/>
        </authorList>
    </citation>
    <scope>NUCLEOTIDE SEQUENCE [LARGE SCALE GENOMIC DNA]</scope>
    <source>
        <strain evidence="4">CBS 9802 / IAM 14324 / JCM 22182 / KY 12970</strain>
    </source>
</reference>
<comment type="caution">
    <text evidence="3">The sequence shown here is derived from an EMBL/GenBank/DDBJ whole genome shotgun (WGS) entry which is preliminary data.</text>
</comment>
<feature type="compositionally biased region" description="Basic and acidic residues" evidence="1">
    <location>
        <begin position="250"/>
        <end position="261"/>
    </location>
</feature>
<accession>G7DSL4</accession>
<evidence type="ECO:0000256" key="2">
    <source>
        <dbReference type="SAM" id="Phobius"/>
    </source>
</evidence>
<reference evidence="3 4" key="2">
    <citation type="journal article" date="2012" name="Open Biol.">
        <title>Characteristics of nucleosomes and linker DNA regions on the genome of the basidiomycete Mixia osmundae revealed by mono- and dinucleosome mapping.</title>
        <authorList>
            <person name="Nishida H."/>
            <person name="Kondo S."/>
            <person name="Matsumoto T."/>
            <person name="Suzuki Y."/>
            <person name="Yoshikawa H."/>
            <person name="Taylor T.D."/>
            <person name="Sugiyama J."/>
        </authorList>
    </citation>
    <scope>NUCLEOTIDE SEQUENCE [LARGE SCALE GENOMIC DNA]</scope>
    <source>
        <strain evidence="4">CBS 9802 / IAM 14324 / JCM 22182 / KY 12970</strain>
    </source>
</reference>
<dbReference type="Proteomes" id="UP000009131">
    <property type="component" value="Unassembled WGS sequence"/>
</dbReference>
<feature type="region of interest" description="Disordered" evidence="1">
    <location>
        <begin position="209"/>
        <end position="329"/>
    </location>
</feature>